<dbReference type="SUPFAM" id="SSF116726">
    <property type="entry name" value="TrkA C-terminal domain-like"/>
    <property type="match status" value="2"/>
</dbReference>
<dbReference type="InterPro" id="IPR006037">
    <property type="entry name" value="RCK_C"/>
</dbReference>
<organism evidence="9 10">
    <name type="scientific">Parablautia muri</name>
    <dbReference type="NCBI Taxonomy" id="2320879"/>
    <lineage>
        <taxon>Bacteria</taxon>
        <taxon>Bacillati</taxon>
        <taxon>Bacillota</taxon>
        <taxon>Clostridia</taxon>
        <taxon>Lachnospirales</taxon>
        <taxon>Lachnospiraceae</taxon>
        <taxon>Parablautia</taxon>
    </lineage>
</organism>
<dbReference type="NCBIfam" id="NF007033">
    <property type="entry name" value="PRK09496.1-5"/>
    <property type="match status" value="1"/>
</dbReference>
<comment type="caution">
    <text evidence="9">The sequence shown here is derived from an EMBL/GenBank/DDBJ whole genome shotgun (WGS) entry which is preliminary data.</text>
</comment>
<dbReference type="AlphaFoldDB" id="A0A9X5GRS5"/>
<dbReference type="Pfam" id="PF02254">
    <property type="entry name" value="TrkA_N"/>
    <property type="match status" value="2"/>
</dbReference>
<dbReference type="PROSITE" id="PS51202">
    <property type="entry name" value="RCK_C"/>
    <property type="match status" value="2"/>
</dbReference>
<evidence type="ECO:0000256" key="6">
    <source>
        <dbReference type="ARBA" id="ARBA00023065"/>
    </source>
</evidence>
<dbReference type="InterPro" id="IPR036721">
    <property type="entry name" value="RCK_C_sf"/>
</dbReference>
<dbReference type="InterPro" id="IPR003148">
    <property type="entry name" value="RCK_N"/>
</dbReference>
<dbReference type="InterPro" id="IPR036291">
    <property type="entry name" value="NAD(P)-bd_dom_sf"/>
</dbReference>
<evidence type="ECO:0000256" key="5">
    <source>
        <dbReference type="ARBA" id="ARBA00023027"/>
    </source>
</evidence>
<evidence type="ECO:0000256" key="4">
    <source>
        <dbReference type="ARBA" id="ARBA00022958"/>
    </source>
</evidence>
<evidence type="ECO:0000256" key="1">
    <source>
        <dbReference type="ARBA" id="ARBA00017378"/>
    </source>
</evidence>
<accession>A0A9X5GRS5</accession>
<keyword evidence="10" id="KW-1185">Reference proteome</keyword>
<evidence type="ECO:0000256" key="2">
    <source>
        <dbReference type="ARBA" id="ARBA00022448"/>
    </source>
</evidence>
<dbReference type="OrthoDB" id="9775180at2"/>
<dbReference type="RefSeq" id="WP_160559458.1">
    <property type="nucleotide sequence ID" value="NZ_QZDT01000007.1"/>
</dbReference>
<evidence type="ECO:0000259" key="7">
    <source>
        <dbReference type="PROSITE" id="PS51201"/>
    </source>
</evidence>
<sequence>MFKFVPVLELMELTVRGIKMNRSKMEIFIVGGGEIGRALTVHLARDGYKLTVIDREESVVDSMSNTVDVISFQGNGASFGTLKELNANKADIFIAVTNSDELNILSCMTAHMMGAKHTIARIRDVDYAKQNRFYKDKLGISMIINPELATAMEIYRLLRFPLATRVEVFAGGRAELVEMSVSENSPLAEKSLIEINKNMGINLLICAVVRNREAFVPNGDTVLQAGDVLYMTGAAEEFRKSFKKLKLPIKPLQSVMIAGGGRISRYLTEVLLRQGAKVTVMEKSRGLAEEFSGAVPGVAVICDDALTYFDAMSKSDVSNTDAFIAMTENDEYNLIAAMYAESQGINKVVSRINAKSRLKVFQTGSRICTISREDVAADRILGYSRSLLNAEDNDAVESLYRLMDGKIEFIEFKIDEKDKNLNISLKDLRLKRNILLGCIIRDGKTIIPRGDDMLLPGDSALVATIDRQIARLEDIFAE</sequence>
<dbReference type="PROSITE" id="PS51201">
    <property type="entry name" value="RCK_N"/>
    <property type="match status" value="1"/>
</dbReference>
<dbReference type="EMBL" id="QZDT01000007">
    <property type="protein sequence ID" value="NBJ92365.1"/>
    <property type="molecule type" value="Genomic_DNA"/>
</dbReference>
<dbReference type="InterPro" id="IPR006036">
    <property type="entry name" value="K_uptake_TrkA"/>
</dbReference>
<proteinExistence type="predicted"/>
<dbReference type="PANTHER" id="PTHR43833:SF5">
    <property type="entry name" value="TRK SYSTEM POTASSIUM UPTAKE PROTEIN TRKA"/>
    <property type="match status" value="1"/>
</dbReference>
<dbReference type="Gene3D" id="3.30.70.1450">
    <property type="entry name" value="Regulator of K+ conductance, C-terminal domain"/>
    <property type="match status" value="2"/>
</dbReference>
<dbReference type="Pfam" id="PF02080">
    <property type="entry name" value="TrkA_C"/>
    <property type="match status" value="2"/>
</dbReference>
<dbReference type="Gene3D" id="3.40.50.720">
    <property type="entry name" value="NAD(P)-binding Rossmann-like Domain"/>
    <property type="match status" value="2"/>
</dbReference>
<dbReference type="GO" id="GO:0015079">
    <property type="term" value="F:potassium ion transmembrane transporter activity"/>
    <property type="evidence" value="ECO:0007669"/>
    <property type="project" value="InterPro"/>
</dbReference>
<feature type="domain" description="RCK N-terminal" evidence="7">
    <location>
        <begin position="24"/>
        <end position="144"/>
    </location>
</feature>
<evidence type="ECO:0000256" key="3">
    <source>
        <dbReference type="ARBA" id="ARBA00022538"/>
    </source>
</evidence>
<dbReference type="Proteomes" id="UP001154420">
    <property type="component" value="Unassembled WGS sequence"/>
</dbReference>
<dbReference type="NCBIfam" id="NF007039">
    <property type="entry name" value="PRK09496.3-2"/>
    <property type="match status" value="1"/>
</dbReference>
<dbReference type="SUPFAM" id="SSF51735">
    <property type="entry name" value="NAD(P)-binding Rossmann-fold domains"/>
    <property type="match status" value="2"/>
</dbReference>
<name>A0A9X5GRS5_9FIRM</name>
<dbReference type="InterPro" id="IPR050721">
    <property type="entry name" value="Trk_Ktr_HKT_K-transport"/>
</dbReference>
<keyword evidence="4" id="KW-0630">Potassium</keyword>
<dbReference type="PRINTS" id="PR00335">
    <property type="entry name" value="KUPTAKETRKA"/>
</dbReference>
<evidence type="ECO:0000259" key="8">
    <source>
        <dbReference type="PROSITE" id="PS51202"/>
    </source>
</evidence>
<dbReference type="GO" id="GO:0005886">
    <property type="term" value="C:plasma membrane"/>
    <property type="evidence" value="ECO:0007669"/>
    <property type="project" value="InterPro"/>
</dbReference>
<dbReference type="PANTHER" id="PTHR43833">
    <property type="entry name" value="POTASSIUM CHANNEL PROTEIN 2-RELATED-RELATED"/>
    <property type="match status" value="1"/>
</dbReference>
<feature type="domain" description="RCK C-terminal" evidence="8">
    <location>
        <begin position="164"/>
        <end position="248"/>
    </location>
</feature>
<keyword evidence="2" id="KW-0813">Transport</keyword>
<gene>
    <name evidence="9" type="primary">trkA</name>
    <name evidence="9" type="ORF">D5281_07075</name>
</gene>
<keyword evidence="5" id="KW-0520">NAD</keyword>
<keyword evidence="3" id="KW-0633">Potassium transport</keyword>
<reference evidence="9" key="1">
    <citation type="submission" date="2018-09" db="EMBL/GenBank/DDBJ databases">
        <title>Murine metabolic-syndrome-specific gut microbial biobank.</title>
        <authorList>
            <person name="Liu C."/>
        </authorList>
    </citation>
    <scope>NUCLEOTIDE SEQUENCE</scope>
    <source>
        <strain evidence="9">D42-62</strain>
    </source>
</reference>
<feature type="domain" description="RCK C-terminal" evidence="8">
    <location>
        <begin position="397"/>
        <end position="478"/>
    </location>
</feature>
<protein>
    <recommendedName>
        <fullName evidence="1">Trk system potassium uptake protein TrkA</fullName>
    </recommendedName>
</protein>
<evidence type="ECO:0000313" key="10">
    <source>
        <dbReference type="Proteomes" id="UP001154420"/>
    </source>
</evidence>
<keyword evidence="6" id="KW-0406">Ion transport</keyword>
<evidence type="ECO:0000313" key="9">
    <source>
        <dbReference type="EMBL" id="NBJ92365.1"/>
    </source>
</evidence>